<keyword evidence="1" id="KW-0378">Hydrolase</keyword>
<keyword evidence="5" id="KW-1185">Reference proteome</keyword>
<dbReference type="PANTHER" id="PTHR23088:SF27">
    <property type="entry name" value="DEAMINATED GLUTATHIONE AMIDASE"/>
    <property type="match status" value="1"/>
</dbReference>
<dbReference type="GO" id="GO:0016811">
    <property type="term" value="F:hydrolase activity, acting on carbon-nitrogen (but not peptide) bonds, in linear amides"/>
    <property type="evidence" value="ECO:0007669"/>
    <property type="project" value="InterPro"/>
</dbReference>
<reference evidence="3" key="2">
    <citation type="submission" date="2008-07" db="EMBL/GenBank/DDBJ databases">
        <authorList>
            <person name="Genoscope - CEA"/>
        </authorList>
    </citation>
    <scope>NUCLEOTIDE SEQUENCE</scope>
    <source>
        <strain evidence="3">S mat+</strain>
    </source>
</reference>
<evidence type="ECO:0000256" key="1">
    <source>
        <dbReference type="ARBA" id="ARBA00022801"/>
    </source>
</evidence>
<dbReference type="Proteomes" id="UP000001197">
    <property type="component" value="Chromosome 4"/>
</dbReference>
<evidence type="ECO:0000259" key="2">
    <source>
        <dbReference type="PROSITE" id="PS50263"/>
    </source>
</evidence>
<accession>B2ADL0</accession>
<dbReference type="KEGG" id="pan:PODANSg765"/>
<gene>
    <name evidence="3" type="ORF">PODANS_4_1370</name>
</gene>
<dbReference type="SUPFAM" id="SSF56317">
    <property type="entry name" value="Carbon-nitrogen hydrolase"/>
    <property type="match status" value="1"/>
</dbReference>
<dbReference type="InterPro" id="IPR036526">
    <property type="entry name" value="C-N_Hydrolase_sf"/>
</dbReference>
<dbReference type="VEuPathDB" id="FungiDB:PODANS_4_1370"/>
<reference evidence="5" key="3">
    <citation type="journal article" date="2014" name="Genetics">
        <title>Maintaining two mating types: Structure of the mating type locus and its role in heterokaryosis in Podospora anserina.</title>
        <authorList>
            <person name="Grognet P."/>
            <person name="Bidard F."/>
            <person name="Kuchly C."/>
            <person name="Tong L.C.H."/>
            <person name="Coppin E."/>
            <person name="Benkhali J.A."/>
            <person name="Couloux A."/>
            <person name="Wincker P."/>
            <person name="Debuchy R."/>
            <person name="Silar P."/>
        </authorList>
    </citation>
    <scope>GENOME REANNOTATION</scope>
    <source>
        <strain evidence="5">S / ATCC MYA-4624 / DSM 980 / FGSC 10383</strain>
    </source>
</reference>
<dbReference type="RefSeq" id="XP_001903750.1">
    <property type="nucleotide sequence ID" value="XM_001903715.1"/>
</dbReference>
<dbReference type="EMBL" id="FO904939">
    <property type="protein sequence ID" value="CDP27881.1"/>
    <property type="molecule type" value="Genomic_DNA"/>
</dbReference>
<dbReference type="eggNOG" id="KOG0807">
    <property type="taxonomic scope" value="Eukaryota"/>
</dbReference>
<proteinExistence type="predicted"/>
<name>B2ADL0_PODAN</name>
<dbReference type="STRING" id="515849.B2ADL0"/>
<dbReference type="HOGENOM" id="CLU_030130_1_2_1"/>
<dbReference type="PANTHER" id="PTHR23088">
    <property type="entry name" value="NITRILASE-RELATED"/>
    <property type="match status" value="1"/>
</dbReference>
<dbReference type="FunCoup" id="B2ADL0">
    <property type="interactions" value="83"/>
</dbReference>
<organism evidence="3">
    <name type="scientific">Podospora anserina (strain S / ATCC MYA-4624 / DSM 980 / FGSC 10383)</name>
    <name type="common">Pleurage anserina</name>
    <dbReference type="NCBI Taxonomy" id="515849"/>
    <lineage>
        <taxon>Eukaryota</taxon>
        <taxon>Fungi</taxon>
        <taxon>Dikarya</taxon>
        <taxon>Ascomycota</taxon>
        <taxon>Pezizomycotina</taxon>
        <taxon>Sordariomycetes</taxon>
        <taxon>Sordariomycetidae</taxon>
        <taxon>Sordariales</taxon>
        <taxon>Podosporaceae</taxon>
        <taxon>Podospora</taxon>
        <taxon>Podospora anserina</taxon>
    </lineage>
</organism>
<dbReference type="EMBL" id="CU633454">
    <property type="protein sequence ID" value="CAP61525.1"/>
    <property type="molecule type" value="Genomic_DNA"/>
</dbReference>
<evidence type="ECO:0000313" key="3">
    <source>
        <dbReference type="EMBL" id="CAP61525.1"/>
    </source>
</evidence>
<dbReference type="InterPro" id="IPR045254">
    <property type="entry name" value="Nit1/2_C-N_Hydrolase"/>
</dbReference>
<reference evidence="4" key="4">
    <citation type="submission" date="2015-04" db="EMBL/GenBank/DDBJ databases">
        <title>Maintaining two mating types: Structure of the mating type locus and its role in heterokaryosis in Podospora anserina.</title>
        <authorList>
            <person name="Grognet P."/>
            <person name="Bidard F."/>
            <person name="Kuchly C."/>
            <person name="Chan Ho Tong L."/>
            <person name="Coppin E."/>
            <person name="Ait Benkhali J."/>
            <person name="Couloux A."/>
            <person name="Wincker P."/>
            <person name="Debuchy R."/>
            <person name="Silar P."/>
        </authorList>
    </citation>
    <scope>NUCLEOTIDE SEQUENCE</scope>
</reference>
<protein>
    <submittedName>
        <fullName evidence="4">Amidohydrolase</fullName>
    </submittedName>
    <submittedName>
        <fullName evidence="3">Podospora anserina S mat+ genomic DNA chromosome 4, supercontig 1</fullName>
    </submittedName>
</protein>
<sequence length="312" mass="34496">MSLIAIGQLTSTSSLPHNLTQCRTLIARAASLNCKALFLPEASDYIASSPTESLSLCQPTNKSEFVTGLRAEAKKHKLAIHVGIHEPSWTDPKTKIRNTVIWIDENGHIVHTYQKVHLFDVDLGESGGPVLKESAVVEAGEKVGEVWDVEGVGRVGSAICFDMRFPEMSLALRRRGAEIITYPSAFTVPTGKAHWEVLLRARAIETQSYAVAAAQVGRHNEKRVSYGHSMIVDPWGKIVAEIKGREGEDNPEPEIATAVIDRELLAKVRREMPLNRRMWVFSLPCVTVEVADAVQRCLSRDLISTSVNEKHK</sequence>
<evidence type="ECO:0000313" key="4">
    <source>
        <dbReference type="EMBL" id="CDP27881.1"/>
    </source>
</evidence>
<dbReference type="Gene3D" id="3.60.110.10">
    <property type="entry name" value="Carbon-nitrogen hydrolase"/>
    <property type="match status" value="1"/>
</dbReference>
<dbReference type="Pfam" id="PF00795">
    <property type="entry name" value="CN_hydrolase"/>
    <property type="match status" value="1"/>
</dbReference>
<dbReference type="InterPro" id="IPR003010">
    <property type="entry name" value="C-N_Hydrolase"/>
</dbReference>
<reference evidence="3 5" key="1">
    <citation type="journal article" date="2008" name="Genome Biol.">
        <title>The genome sequence of the model ascomycete fungus Podospora anserina.</title>
        <authorList>
            <person name="Espagne E."/>
            <person name="Lespinet O."/>
            <person name="Malagnac F."/>
            <person name="Da Silva C."/>
            <person name="Jaillon O."/>
            <person name="Porcel B.M."/>
            <person name="Couloux A."/>
            <person name="Aury J.-M."/>
            <person name="Segurens B."/>
            <person name="Poulain J."/>
            <person name="Anthouard V."/>
            <person name="Grossetete S."/>
            <person name="Khalili H."/>
            <person name="Coppin E."/>
            <person name="Dequard-Chablat M."/>
            <person name="Picard M."/>
            <person name="Contamine V."/>
            <person name="Arnaise S."/>
            <person name="Bourdais A."/>
            <person name="Berteaux-Lecellier V."/>
            <person name="Gautheret D."/>
            <person name="de Vries R.P."/>
            <person name="Battaglia E."/>
            <person name="Coutinho P.M."/>
            <person name="Danchin E.G.J."/>
            <person name="Henrissat B."/>
            <person name="El Khoury R."/>
            <person name="Sainsard-Chanet A."/>
            <person name="Boivin A."/>
            <person name="Pinan-Lucarre B."/>
            <person name="Sellem C.H."/>
            <person name="Debuchy R."/>
            <person name="Wincker P."/>
            <person name="Weissenbach J."/>
            <person name="Silar P."/>
        </authorList>
    </citation>
    <scope>NUCLEOTIDE SEQUENCE [LARGE SCALE GENOMIC DNA]</scope>
    <source>
        <strain evidence="5">S / ATCC MYA-4624 / DSM 980 / FGSC 10383</strain>
        <strain evidence="3">S mat+</strain>
    </source>
</reference>
<dbReference type="OrthoDB" id="10250282at2759"/>
<feature type="domain" description="CN hydrolase" evidence="2">
    <location>
        <begin position="1"/>
        <end position="262"/>
    </location>
</feature>
<dbReference type="GeneID" id="6187782"/>
<dbReference type="AlphaFoldDB" id="B2ADL0"/>
<dbReference type="CDD" id="cd07572">
    <property type="entry name" value="nit"/>
    <property type="match status" value="1"/>
</dbReference>
<dbReference type="PROSITE" id="PS50263">
    <property type="entry name" value="CN_HYDROLASE"/>
    <property type="match status" value="1"/>
</dbReference>
<evidence type="ECO:0000313" key="5">
    <source>
        <dbReference type="Proteomes" id="UP000001197"/>
    </source>
</evidence>